<evidence type="ECO:0000313" key="2">
    <source>
        <dbReference type="EMBL" id="QRZ13453.1"/>
    </source>
</evidence>
<evidence type="ECO:0000256" key="1">
    <source>
        <dbReference type="SAM" id="SignalP"/>
    </source>
</evidence>
<feature type="signal peptide" evidence="1">
    <location>
        <begin position="1"/>
        <end position="22"/>
    </location>
</feature>
<feature type="chain" id="PRO_5046955995" evidence="1">
    <location>
        <begin position="23"/>
        <end position="165"/>
    </location>
</feature>
<dbReference type="RefSeq" id="WP_205294447.1">
    <property type="nucleotide sequence ID" value="NZ_CP070368.1"/>
</dbReference>
<gene>
    <name evidence="2" type="ORF">JWJ88_01975</name>
</gene>
<keyword evidence="3" id="KW-1185">Reference proteome</keyword>
<evidence type="ECO:0000313" key="3">
    <source>
        <dbReference type="Proteomes" id="UP000663629"/>
    </source>
</evidence>
<dbReference type="EMBL" id="CP070368">
    <property type="protein sequence ID" value="QRZ13453.1"/>
    <property type="molecule type" value="Genomic_DNA"/>
</dbReference>
<dbReference type="Proteomes" id="UP000663629">
    <property type="component" value="Chromosome 1"/>
</dbReference>
<accession>A0ABX7JJA0</accession>
<protein>
    <submittedName>
        <fullName evidence="2">Uncharacterized protein</fullName>
    </submittedName>
</protein>
<sequence>MMRHSLRAVLALGLLVASPVLAQSSPRAEAIGKAAEAVQICAEQMPDRRGVIDALRAVGFQPREATGALRAYSAANFRTVVILPGAADSVEGCSITVRAMTLAEGEVLIQPWLKIAHAVEKHGDTGRYDRVWTGVFKNIPVLLLIEEDANLNVLRGTTIMALARR</sequence>
<keyword evidence="1" id="KW-0732">Signal</keyword>
<organism evidence="2 3">
    <name type="scientific">Paracoccus methylovorus</name>
    <dbReference type="NCBI Taxonomy" id="2812658"/>
    <lineage>
        <taxon>Bacteria</taxon>
        <taxon>Pseudomonadati</taxon>
        <taxon>Pseudomonadota</taxon>
        <taxon>Alphaproteobacteria</taxon>
        <taxon>Rhodobacterales</taxon>
        <taxon>Paracoccaceae</taxon>
        <taxon>Paracoccus</taxon>
    </lineage>
</organism>
<reference evidence="2 3" key="1">
    <citation type="submission" date="2021-02" db="EMBL/GenBank/DDBJ databases">
        <title>Paracoccus methylovroum sp.nov., a new methanol and methylamine utilizing methylotrophic denitrifer.</title>
        <authorList>
            <person name="Timsy T."/>
            <person name="Behrendt U."/>
            <person name="Ulrich A."/>
            <person name="Spanner T."/>
            <person name="Foesel B.U."/>
            <person name="Horn M.A."/>
            <person name="Kolb S."/>
        </authorList>
    </citation>
    <scope>NUCLEOTIDE SEQUENCE [LARGE SCALE GENOMIC DNA]</scope>
    <source>
        <strain evidence="2 3">H4-D09</strain>
    </source>
</reference>
<proteinExistence type="predicted"/>
<name>A0ABX7JJA0_9RHOB</name>